<reference evidence="2" key="1">
    <citation type="journal article" date="2021" name="bioRxiv">
        <title>Whole Genome Assembly and Annotation of Northern Wild Rice, Zizania palustris L., Supports a Whole Genome Duplication in the Zizania Genus.</title>
        <authorList>
            <person name="Haas M."/>
            <person name="Kono T."/>
            <person name="Macchietto M."/>
            <person name="Millas R."/>
            <person name="McGilp L."/>
            <person name="Shao M."/>
            <person name="Duquette J."/>
            <person name="Hirsch C.N."/>
            <person name="Kimball J."/>
        </authorList>
    </citation>
    <scope>NUCLEOTIDE SEQUENCE</scope>
    <source>
        <tissue evidence="2">Fresh leaf tissue</tissue>
    </source>
</reference>
<dbReference type="InterPro" id="IPR055411">
    <property type="entry name" value="LRR_FXL15/At3g58940/PEG3-like"/>
</dbReference>
<evidence type="ECO:0000259" key="1">
    <source>
        <dbReference type="Pfam" id="PF24758"/>
    </source>
</evidence>
<evidence type="ECO:0000313" key="3">
    <source>
        <dbReference type="Proteomes" id="UP000729402"/>
    </source>
</evidence>
<sequence>MARSRPRKRRRLCRAGGEGHDYLSGLSDDILLDIASRLATRHAVSFSLLSRRFRGLLAPFVRVDSVTVLDPTLPLPSYPGRHVLLRRLVFEPNNGFSVSAFRRLLDAATDRGLSELAIHLPRSTYLPRNVLSIPNLAVLSLDTCALPRWCPPACAHLRTLKLHRVNISRRMITAIFKAVPMLATLEMVYCTGLVGSCRVESSAVRNLLFISALEQREITLKLAGLTTVTLRTRSKVKMVKIQPAPKIRRAYLHIARPRTKLKFRIRPFLDAGTGLTCLTLRGVAVMLLSSEYKQTPKLAVTFEDLWILSLSLDFSNESQLCFLLKLLESCPNLKKLSLSVYNLWKKEGTLHRQILLITRRSFRRYHA</sequence>
<dbReference type="Proteomes" id="UP000729402">
    <property type="component" value="Unassembled WGS sequence"/>
</dbReference>
<dbReference type="PANTHER" id="PTHR34145">
    <property type="entry name" value="OS02G0105600 PROTEIN"/>
    <property type="match status" value="1"/>
</dbReference>
<keyword evidence="3" id="KW-1185">Reference proteome</keyword>
<evidence type="ECO:0000313" key="2">
    <source>
        <dbReference type="EMBL" id="KAG8077939.1"/>
    </source>
</evidence>
<reference evidence="2" key="2">
    <citation type="submission" date="2021-02" db="EMBL/GenBank/DDBJ databases">
        <authorList>
            <person name="Kimball J.A."/>
            <person name="Haas M.W."/>
            <person name="Macchietto M."/>
            <person name="Kono T."/>
            <person name="Duquette J."/>
            <person name="Shao M."/>
        </authorList>
    </citation>
    <scope>NUCLEOTIDE SEQUENCE</scope>
    <source>
        <tissue evidence="2">Fresh leaf tissue</tissue>
    </source>
</reference>
<accession>A0A8J5T2U7</accession>
<dbReference type="PANTHER" id="PTHR34145:SF28">
    <property type="entry name" value="F-BOX DOMAIN-CONTAINING PROTEIN"/>
    <property type="match status" value="1"/>
</dbReference>
<dbReference type="AlphaFoldDB" id="A0A8J5T2U7"/>
<proteinExistence type="predicted"/>
<feature type="domain" description="F-box/LRR-repeat protein 15/At3g58940/PEG3-like LRR" evidence="1">
    <location>
        <begin position="103"/>
        <end position="248"/>
    </location>
</feature>
<organism evidence="2 3">
    <name type="scientific">Zizania palustris</name>
    <name type="common">Northern wild rice</name>
    <dbReference type="NCBI Taxonomy" id="103762"/>
    <lineage>
        <taxon>Eukaryota</taxon>
        <taxon>Viridiplantae</taxon>
        <taxon>Streptophyta</taxon>
        <taxon>Embryophyta</taxon>
        <taxon>Tracheophyta</taxon>
        <taxon>Spermatophyta</taxon>
        <taxon>Magnoliopsida</taxon>
        <taxon>Liliopsida</taxon>
        <taxon>Poales</taxon>
        <taxon>Poaceae</taxon>
        <taxon>BOP clade</taxon>
        <taxon>Oryzoideae</taxon>
        <taxon>Oryzeae</taxon>
        <taxon>Zizaniinae</taxon>
        <taxon>Zizania</taxon>
    </lineage>
</organism>
<dbReference type="InterPro" id="IPR053772">
    <property type="entry name" value="At1g61320/At1g61330-like"/>
</dbReference>
<protein>
    <recommendedName>
        <fullName evidence="1">F-box/LRR-repeat protein 15/At3g58940/PEG3-like LRR domain-containing protein</fullName>
    </recommendedName>
</protein>
<gene>
    <name evidence="2" type="ORF">GUJ93_ZPchr0007g5721</name>
</gene>
<dbReference type="EMBL" id="JAAALK010000282">
    <property type="protein sequence ID" value="KAG8077939.1"/>
    <property type="molecule type" value="Genomic_DNA"/>
</dbReference>
<dbReference type="Pfam" id="PF24758">
    <property type="entry name" value="LRR_At5g56370"/>
    <property type="match status" value="1"/>
</dbReference>
<comment type="caution">
    <text evidence="2">The sequence shown here is derived from an EMBL/GenBank/DDBJ whole genome shotgun (WGS) entry which is preliminary data.</text>
</comment>
<name>A0A8J5T2U7_ZIZPA</name>
<dbReference type="OrthoDB" id="614239at2759"/>